<keyword evidence="4" id="KW-1185">Reference proteome</keyword>
<evidence type="ECO:0008006" key="5">
    <source>
        <dbReference type="Google" id="ProtNLM"/>
    </source>
</evidence>
<dbReference type="PANTHER" id="PTHR12526:SF640">
    <property type="entry name" value="COLANIC ACID BIOSYNTHESIS GLYCOSYLTRANSFERASE WCAL-RELATED"/>
    <property type="match status" value="1"/>
</dbReference>
<keyword evidence="1" id="KW-0328">Glycosyltransferase</keyword>
<dbReference type="AlphaFoldDB" id="A0A1V9ZKP1"/>
<keyword evidence="2" id="KW-0808">Transferase</keyword>
<sequence>MRARLAPSYNRFILCGVVCVLTFQLLGGSQLLSSQSLRQGDKSAPTLLSTRDHIVHLNNLNEMCFHEREALIPWTYNSSDVEPAFVWLKEQPPSPKLLLYLADCPSIDVFLPLGIRNHGYCEDGMAYVKFLKSRALPQWVLDMTFEYQGRANMTYFDLCPHSAMLFMNHYTDGVLERPSFPEHKKVVVMPNVEMYEMKTFQYYRADYILCKTQDAFDRLTKYREFGNPRGTVVLYVEHTSSDPVTGAETYAAAHPAFPPIQRKDFQNPTFFHANGNSAQKSTDVILDCWASRPDLPPLVLYTMGEDTSDHYEWLREQNHSLSNVQFHYGEDVDAPHFGKLLAEAPVILCPSRMEGYGRRWILALTSGSFGHYINQARAAGALVVTTNGAPMNEFVDTDSGVLVDALEAEPDPNQMLSIYGTMDFRVTKETLCEAVDQVLELTAAERAQRGRRGRQKYEHQLLAFMSNMENSLLRSHRFYYAFLVGAAVVVLLLQALGASRLAPAPRAMRRIVVRKELSLTDHIMHLNNLNEICLHEKKAVISWTYNSSAVDPSSVWTPTNTPDALLIEFLAQCPEVDVYLPKGLRNHGYCEDGMAYVKFLKSRALPEWVLDLKFDYQGRKGMTYLELCRSSAMLFMNHYTEGVPERPDFPKDKKIILMPNVEMYELTAERYTQADIVLCKTRDAYNRLHRWYNEFGNPRNTTLLYTQHTSSDPTTVARAHAAAHPELSPLRPKNFENITIFHANGHSAQKSTKSIFQCWQKRPDLPPIDIYSMHPGTKVDFDEVFNGSVPASVRFHYGEDVDAPAFGRMLVEASTILCPSKMEGFGHYINQARASGALVLATNGTPMNEFVEIGAGVLIEARPLGPNPDQMLSMYGAMEFDVASDFICDAVDKVLAMTPAERARHGRNGRLLYEKQFLAFKKNMHKLRAALVG</sequence>
<comment type="caution">
    <text evidence="3">The sequence shown here is derived from an EMBL/GenBank/DDBJ whole genome shotgun (WGS) entry which is preliminary data.</text>
</comment>
<dbReference type="GO" id="GO:0016757">
    <property type="term" value="F:glycosyltransferase activity"/>
    <property type="evidence" value="ECO:0007669"/>
    <property type="project" value="UniProtKB-KW"/>
</dbReference>
<evidence type="ECO:0000256" key="2">
    <source>
        <dbReference type="ARBA" id="ARBA00022679"/>
    </source>
</evidence>
<reference evidence="3 4" key="1">
    <citation type="journal article" date="2014" name="Genome Biol. Evol.">
        <title>The secreted proteins of Achlya hypogyna and Thraustotheca clavata identify the ancestral oomycete secretome and reveal gene acquisitions by horizontal gene transfer.</title>
        <authorList>
            <person name="Misner I."/>
            <person name="Blouin N."/>
            <person name="Leonard G."/>
            <person name="Richards T.A."/>
            <person name="Lane C.E."/>
        </authorList>
    </citation>
    <scope>NUCLEOTIDE SEQUENCE [LARGE SCALE GENOMIC DNA]</scope>
    <source>
        <strain evidence="3 4">ATCC 48635</strain>
    </source>
</reference>
<evidence type="ECO:0000313" key="4">
    <source>
        <dbReference type="Proteomes" id="UP000243579"/>
    </source>
</evidence>
<dbReference type="PANTHER" id="PTHR12526">
    <property type="entry name" value="GLYCOSYLTRANSFERASE"/>
    <property type="match status" value="1"/>
</dbReference>
<dbReference type="Proteomes" id="UP000243579">
    <property type="component" value="Unassembled WGS sequence"/>
</dbReference>
<accession>A0A1V9ZKP1</accession>
<name>A0A1V9ZKP1_ACHHY</name>
<evidence type="ECO:0000313" key="3">
    <source>
        <dbReference type="EMBL" id="OQR98511.1"/>
    </source>
</evidence>
<dbReference type="OrthoDB" id="2100592at2759"/>
<evidence type="ECO:0000256" key="1">
    <source>
        <dbReference type="ARBA" id="ARBA00022676"/>
    </source>
</evidence>
<protein>
    <recommendedName>
        <fullName evidence="5">Glycosyl transferase family 1 domain-containing protein</fullName>
    </recommendedName>
</protein>
<dbReference type="SUPFAM" id="SSF53756">
    <property type="entry name" value="UDP-Glycosyltransferase/glycogen phosphorylase"/>
    <property type="match status" value="2"/>
</dbReference>
<organism evidence="3 4">
    <name type="scientific">Achlya hypogyna</name>
    <name type="common">Oomycete</name>
    <name type="synonym">Protoachlya hypogyna</name>
    <dbReference type="NCBI Taxonomy" id="1202772"/>
    <lineage>
        <taxon>Eukaryota</taxon>
        <taxon>Sar</taxon>
        <taxon>Stramenopiles</taxon>
        <taxon>Oomycota</taxon>
        <taxon>Saprolegniomycetes</taxon>
        <taxon>Saprolegniales</taxon>
        <taxon>Achlyaceae</taxon>
        <taxon>Achlya</taxon>
    </lineage>
</organism>
<proteinExistence type="predicted"/>
<gene>
    <name evidence="3" type="ORF">ACHHYP_08449</name>
</gene>
<dbReference type="EMBL" id="JNBR01000083">
    <property type="protein sequence ID" value="OQR98511.1"/>
    <property type="molecule type" value="Genomic_DNA"/>
</dbReference>
<dbReference type="Gene3D" id="3.40.50.2000">
    <property type="entry name" value="Glycogen Phosphorylase B"/>
    <property type="match status" value="2"/>
</dbReference>